<sequence length="121" mass="14382">MKISELTNLFFHDLKQFNPSQFNILCTADLTTIDEDIVTYKACSSVITRFFIFRDKHRDISDIDMKLLYYNLSIDRIAGYFSEYPSASYEDLLPFQFEMKRYVKQRKEELDKHGSMYESAS</sequence>
<dbReference type="EMBL" id="BK016076">
    <property type="protein sequence ID" value="DAF92939.1"/>
    <property type="molecule type" value="Genomic_DNA"/>
</dbReference>
<accession>A0A8S5UET9</accession>
<reference evidence="1" key="1">
    <citation type="journal article" date="2021" name="Proc. Natl. Acad. Sci. U.S.A.">
        <title>A Catalog of Tens of Thousands of Viruses from Human Metagenomes Reveals Hidden Associations with Chronic Diseases.</title>
        <authorList>
            <person name="Tisza M.J."/>
            <person name="Buck C.B."/>
        </authorList>
    </citation>
    <scope>NUCLEOTIDE SEQUENCE</scope>
    <source>
        <strain evidence="1">CtX5W26</strain>
    </source>
</reference>
<protein>
    <submittedName>
        <fullName evidence="1">Uncharacterized protein</fullName>
    </submittedName>
</protein>
<organism evidence="1">
    <name type="scientific">Siphoviridae sp. ctX5W26</name>
    <dbReference type="NCBI Taxonomy" id="2825540"/>
    <lineage>
        <taxon>Viruses</taxon>
        <taxon>Duplodnaviria</taxon>
        <taxon>Heunggongvirae</taxon>
        <taxon>Uroviricota</taxon>
        <taxon>Caudoviricetes</taxon>
    </lineage>
</organism>
<evidence type="ECO:0000313" key="1">
    <source>
        <dbReference type="EMBL" id="DAF92939.1"/>
    </source>
</evidence>
<name>A0A8S5UET9_9CAUD</name>
<proteinExistence type="predicted"/>